<organism evidence="1 2">
    <name type="scientific">Deinococcus seoulensis</name>
    <dbReference type="NCBI Taxonomy" id="1837379"/>
    <lineage>
        <taxon>Bacteria</taxon>
        <taxon>Thermotogati</taxon>
        <taxon>Deinococcota</taxon>
        <taxon>Deinococci</taxon>
        <taxon>Deinococcales</taxon>
        <taxon>Deinococcaceae</taxon>
        <taxon>Deinococcus</taxon>
    </lineage>
</organism>
<protein>
    <submittedName>
        <fullName evidence="1">Uncharacterized protein</fullName>
    </submittedName>
</protein>
<evidence type="ECO:0000313" key="1">
    <source>
        <dbReference type="EMBL" id="GGR43970.1"/>
    </source>
</evidence>
<proteinExistence type="predicted"/>
<keyword evidence="2" id="KW-1185">Reference proteome</keyword>
<reference evidence="2" key="1">
    <citation type="journal article" date="2019" name="Int. J. Syst. Evol. Microbiol.">
        <title>The Global Catalogue of Microorganisms (GCM) 10K type strain sequencing project: providing services to taxonomists for standard genome sequencing and annotation.</title>
        <authorList>
            <consortium name="The Broad Institute Genomics Platform"/>
            <consortium name="The Broad Institute Genome Sequencing Center for Infectious Disease"/>
            <person name="Wu L."/>
            <person name="Ma J."/>
        </authorList>
    </citation>
    <scope>NUCLEOTIDE SEQUENCE [LARGE SCALE GENOMIC DNA]</scope>
    <source>
        <strain evidence="2">JCM 31404</strain>
    </source>
</reference>
<comment type="caution">
    <text evidence="1">The sequence shown here is derived from an EMBL/GenBank/DDBJ whole genome shotgun (WGS) entry which is preliminary data.</text>
</comment>
<sequence length="241" mass="26552">MLLRVPRRLNLAALTNEELQLLVGEDRAVGLLADISRARMEGRAVPGPEVHDTLTFDRLEERAWGSTPEQSRALAAAHAALLALNAEFHGTFYLPVISEVRHLRAYTLEPDTTAALRWSETPESARTARAYLQLMTWLRDRASGVACVLTTSSPTLSSPALSEEIDQHHHPDTSPAELLALHRAYVLRHGRGQKLGAEADWARPWQASHALNLSAWVRRGLLTDDPTQPATDGTPRARTGS</sequence>
<accession>A0ABQ2RQ09</accession>
<evidence type="ECO:0000313" key="2">
    <source>
        <dbReference type="Proteomes" id="UP000634308"/>
    </source>
</evidence>
<gene>
    <name evidence="1" type="ORF">GCM10008959_01130</name>
</gene>
<dbReference type="EMBL" id="BMQM01000001">
    <property type="protein sequence ID" value="GGR43970.1"/>
    <property type="molecule type" value="Genomic_DNA"/>
</dbReference>
<dbReference type="Proteomes" id="UP000634308">
    <property type="component" value="Unassembled WGS sequence"/>
</dbReference>
<name>A0ABQ2RQ09_9DEIO</name>